<organism evidence="6 7">
    <name type="scientific">Terracoccus luteus</name>
    <dbReference type="NCBI Taxonomy" id="53356"/>
    <lineage>
        <taxon>Bacteria</taxon>
        <taxon>Bacillati</taxon>
        <taxon>Actinomycetota</taxon>
        <taxon>Actinomycetes</taxon>
        <taxon>Micrococcales</taxon>
        <taxon>Intrasporangiaceae</taxon>
        <taxon>Terracoccus</taxon>
    </lineage>
</organism>
<sequence length="240" mass="25184">MSGGADAGRRAELERSLAQVTERIERACADAGRDPADLTLVVVTKRFPLEDVLALHELGVRDIGENRDQEAGEKVAELRERLGADAPTVHFIGQLQSNKAGHVAGYADVVQSADRAKIVDALARGAQASGRDVDVLVQVGLDDEQGRGGVRPDEAATLADRVAGHDGLRLRGVMAVAPLDADPAPAFARLRELADGIRSKHPDAHWISAGMSGDLEAAVAHGATHLRVGTAILGSRTAVL</sequence>
<dbReference type="Gene3D" id="3.20.20.10">
    <property type="entry name" value="Alanine racemase"/>
    <property type="match status" value="1"/>
</dbReference>
<dbReference type="PANTHER" id="PTHR10146">
    <property type="entry name" value="PROLINE SYNTHETASE CO-TRANSCRIBED BACTERIAL HOMOLOG PROTEIN"/>
    <property type="match status" value="1"/>
</dbReference>
<keyword evidence="1 2" id="KW-0663">Pyridoxal phosphate</keyword>
<proteinExistence type="inferred from homology"/>
<name>A0A495XXG1_9MICO</name>
<dbReference type="CDD" id="cd00635">
    <property type="entry name" value="PLPDE_III_YBL036c_like"/>
    <property type="match status" value="1"/>
</dbReference>
<protein>
    <recommendedName>
        <fullName evidence="2">Pyridoxal phosphate homeostasis protein</fullName>
        <shortName evidence="2">PLP homeostasis protein</shortName>
    </recommendedName>
</protein>
<comment type="cofactor">
    <cofactor evidence="3">
        <name>pyridoxal 5'-phosphate</name>
        <dbReference type="ChEBI" id="CHEBI:597326"/>
    </cofactor>
</comment>
<dbReference type="NCBIfam" id="TIGR00044">
    <property type="entry name" value="YggS family pyridoxal phosphate-dependent enzyme"/>
    <property type="match status" value="1"/>
</dbReference>
<feature type="domain" description="Alanine racemase N-terminal" evidence="5">
    <location>
        <begin position="47"/>
        <end position="235"/>
    </location>
</feature>
<accession>A0A495XXG1</accession>
<keyword evidence="7" id="KW-1185">Reference proteome</keyword>
<feature type="modified residue" description="N6-(pyridoxal phosphate)lysine" evidence="2 3">
    <location>
        <position position="45"/>
    </location>
</feature>
<evidence type="ECO:0000256" key="2">
    <source>
        <dbReference type="HAMAP-Rule" id="MF_02087"/>
    </source>
</evidence>
<reference evidence="6 7" key="1">
    <citation type="submission" date="2018-10" db="EMBL/GenBank/DDBJ databases">
        <title>Sequencing the genomes of 1000 actinobacteria strains.</title>
        <authorList>
            <person name="Klenk H.-P."/>
        </authorList>
    </citation>
    <scope>NUCLEOTIDE SEQUENCE [LARGE SCALE GENOMIC DNA]</scope>
    <source>
        <strain evidence="6 7">DSM 44267</strain>
    </source>
</reference>
<dbReference type="InterPro" id="IPR029066">
    <property type="entry name" value="PLP-binding_barrel"/>
</dbReference>
<evidence type="ECO:0000259" key="5">
    <source>
        <dbReference type="Pfam" id="PF01168"/>
    </source>
</evidence>
<comment type="function">
    <text evidence="2">Pyridoxal 5'-phosphate (PLP)-binding protein, which is involved in PLP homeostasis.</text>
</comment>
<dbReference type="InterPro" id="IPR001608">
    <property type="entry name" value="Ala_racemase_N"/>
</dbReference>
<dbReference type="AlphaFoldDB" id="A0A495XXG1"/>
<dbReference type="SUPFAM" id="SSF51419">
    <property type="entry name" value="PLP-binding barrel"/>
    <property type="match status" value="1"/>
</dbReference>
<dbReference type="InterPro" id="IPR011078">
    <property type="entry name" value="PyrdxlP_homeostasis"/>
</dbReference>
<evidence type="ECO:0000256" key="1">
    <source>
        <dbReference type="ARBA" id="ARBA00022898"/>
    </source>
</evidence>
<dbReference type="Pfam" id="PF01168">
    <property type="entry name" value="Ala_racemase_N"/>
    <property type="match status" value="1"/>
</dbReference>
<dbReference type="PIRSF" id="PIRSF004848">
    <property type="entry name" value="YBL036c_PLPDEIII"/>
    <property type="match status" value="1"/>
</dbReference>
<evidence type="ECO:0000313" key="6">
    <source>
        <dbReference type="EMBL" id="RKT77183.1"/>
    </source>
</evidence>
<gene>
    <name evidence="6" type="ORF">DFJ68_0599</name>
</gene>
<dbReference type="EMBL" id="RBXT01000001">
    <property type="protein sequence ID" value="RKT77183.1"/>
    <property type="molecule type" value="Genomic_DNA"/>
</dbReference>
<dbReference type="Proteomes" id="UP000278440">
    <property type="component" value="Unassembled WGS sequence"/>
</dbReference>
<dbReference type="GO" id="GO:0030170">
    <property type="term" value="F:pyridoxal phosphate binding"/>
    <property type="evidence" value="ECO:0007669"/>
    <property type="project" value="UniProtKB-UniRule"/>
</dbReference>
<dbReference type="PANTHER" id="PTHR10146:SF14">
    <property type="entry name" value="PYRIDOXAL PHOSPHATE HOMEOSTASIS PROTEIN"/>
    <property type="match status" value="1"/>
</dbReference>
<dbReference type="RefSeq" id="WP_211333252.1">
    <property type="nucleotide sequence ID" value="NZ_RBXT01000001.1"/>
</dbReference>
<evidence type="ECO:0000313" key="7">
    <source>
        <dbReference type="Proteomes" id="UP000278440"/>
    </source>
</evidence>
<comment type="similarity">
    <text evidence="2 4">Belongs to the pyridoxal phosphate-binding protein YggS/PROSC family.</text>
</comment>
<evidence type="ECO:0000256" key="3">
    <source>
        <dbReference type="PIRSR" id="PIRSR004848-1"/>
    </source>
</evidence>
<dbReference type="HAMAP" id="MF_02087">
    <property type="entry name" value="PLP_homeostasis"/>
    <property type="match status" value="1"/>
</dbReference>
<comment type="caution">
    <text evidence="6">The sequence shown here is derived from an EMBL/GenBank/DDBJ whole genome shotgun (WGS) entry which is preliminary data.</text>
</comment>
<evidence type="ECO:0000256" key="4">
    <source>
        <dbReference type="RuleBase" id="RU004514"/>
    </source>
</evidence>